<reference evidence="1" key="1">
    <citation type="journal article" date="2022" name="J Glob Antimicrob Resist">
        <title>Comparative analysis of IMP-4- and OXA-58-containing plasmids of three carbapenemase-producing Acinetobacter ursingii strains in the Netherlands.</title>
        <authorList>
            <person name="Hendrickx A.P.A."/>
            <person name="Schade R.P."/>
            <person name="Landman F."/>
            <person name="Bosch T."/>
            <person name="Schouls L.M."/>
            <person name="van Dijk K."/>
        </authorList>
    </citation>
    <scope>NUCLEOTIDE SEQUENCE</scope>
    <source>
        <strain evidence="1">RIVM_C010761</strain>
    </source>
</reference>
<dbReference type="InterPro" id="IPR056123">
    <property type="entry name" value="DUF7706"/>
</dbReference>
<sequence>MHIQLELQDLTEAQAYALAQLVKRIRFAELRQNAISDDEAYNMQTAIAALQRALARVGFNPR</sequence>
<dbReference type="AlphaFoldDB" id="A0AA46S9G7"/>
<organism evidence="1 2">
    <name type="scientific">Acinetobacter ursingii</name>
    <dbReference type="NCBI Taxonomy" id="108980"/>
    <lineage>
        <taxon>Bacteria</taxon>
        <taxon>Pseudomonadati</taxon>
        <taxon>Pseudomonadota</taxon>
        <taxon>Gammaproteobacteria</taxon>
        <taxon>Moraxellales</taxon>
        <taxon>Moraxellaceae</taxon>
        <taxon>Acinetobacter</taxon>
    </lineage>
</organism>
<protein>
    <submittedName>
        <fullName evidence="1">Uncharacterized protein</fullName>
    </submittedName>
</protein>
<gene>
    <name evidence="1" type="ORF">LSO58_06620</name>
</gene>
<name>A0AA46S9G7_9GAMM</name>
<dbReference type="Proteomes" id="UP001164081">
    <property type="component" value="Chromosome"/>
</dbReference>
<accession>A0AA46S9G7</accession>
<dbReference type="EMBL" id="CP089044">
    <property type="protein sequence ID" value="UYF76543.1"/>
    <property type="molecule type" value="Genomic_DNA"/>
</dbReference>
<dbReference type="Pfam" id="PF24806">
    <property type="entry name" value="DUF7706"/>
    <property type="match status" value="1"/>
</dbReference>
<dbReference type="RefSeq" id="WP_262436733.1">
    <property type="nucleotide sequence ID" value="NZ_CP089044.1"/>
</dbReference>
<evidence type="ECO:0000313" key="1">
    <source>
        <dbReference type="EMBL" id="UYF76543.1"/>
    </source>
</evidence>
<evidence type="ECO:0000313" key="2">
    <source>
        <dbReference type="Proteomes" id="UP001164081"/>
    </source>
</evidence>
<proteinExistence type="predicted"/>